<protein>
    <submittedName>
        <fullName evidence="1">Uncharacterized protein</fullName>
    </submittedName>
</protein>
<reference evidence="1" key="1">
    <citation type="journal article" date="2015" name="Nature">
        <title>Complex archaea that bridge the gap between prokaryotes and eukaryotes.</title>
        <authorList>
            <person name="Spang A."/>
            <person name="Saw J.H."/>
            <person name="Jorgensen S.L."/>
            <person name="Zaremba-Niedzwiedzka K."/>
            <person name="Martijn J."/>
            <person name="Lind A.E."/>
            <person name="van Eijk R."/>
            <person name="Schleper C."/>
            <person name="Guy L."/>
            <person name="Ettema T.J."/>
        </authorList>
    </citation>
    <scope>NUCLEOTIDE SEQUENCE</scope>
</reference>
<sequence>MGRTILWLGVWLLSLGMLDIDVKYSDGLRIQLVGWPSKLADRGKPK</sequence>
<dbReference type="AlphaFoldDB" id="A0A0F9HRG5"/>
<evidence type="ECO:0000313" key="1">
    <source>
        <dbReference type="EMBL" id="KKM17961.1"/>
    </source>
</evidence>
<accession>A0A0F9HRG5</accession>
<organism evidence="1">
    <name type="scientific">marine sediment metagenome</name>
    <dbReference type="NCBI Taxonomy" id="412755"/>
    <lineage>
        <taxon>unclassified sequences</taxon>
        <taxon>metagenomes</taxon>
        <taxon>ecological metagenomes</taxon>
    </lineage>
</organism>
<gene>
    <name evidence="1" type="ORF">LCGC14_1670420</name>
</gene>
<proteinExistence type="predicted"/>
<dbReference type="EMBL" id="LAZR01014330">
    <property type="protein sequence ID" value="KKM17961.1"/>
    <property type="molecule type" value="Genomic_DNA"/>
</dbReference>
<comment type="caution">
    <text evidence="1">The sequence shown here is derived from an EMBL/GenBank/DDBJ whole genome shotgun (WGS) entry which is preliminary data.</text>
</comment>
<name>A0A0F9HRG5_9ZZZZ</name>